<name>A0A1G7V7G7_9PROT</name>
<dbReference type="Proteomes" id="UP000199415">
    <property type="component" value="Unassembled WGS sequence"/>
</dbReference>
<feature type="domain" description="Peptidase M16 C-terminal" evidence="5">
    <location>
        <begin position="209"/>
        <end position="392"/>
    </location>
</feature>
<evidence type="ECO:0000313" key="6">
    <source>
        <dbReference type="EMBL" id="SDG55752.1"/>
    </source>
</evidence>
<sequence length="462" mass="51134">MRNRLCGPRALRRVLAGLTGAALLAVAAPAPAADGAASQGLFNPTTFTLDNGLEVVVVENRRAPIVTQMLWYKVGSADEPHGKSGLAHVFEHMMFKGTEKHPGNAFSRIVARHGGEQNAFTSDDYTGYYQTVAREHLGLMMKLEADRMENLRLGESDFLTERRVVLQERYQRVTNDPQSRLQEMASATLYLHHPYGTPIIGWENELKKLELADLEGYYDRWYAPNNAVLVVAGDVTPKAVRKLAEKHYGDIEREEVPERQRVTEPEQTAQRRVALSSPQVSQPRLSIRYLAPSYRTAEDEGMPYALQVLDEVLGGGPTSRLYRALVVEKDLAVSAGSWYSPTAYDRTSFGFYISPRGEVPIEKVEAALRAEIRDVLQNGVSERAVSDAITRLRADAVYARDSISSAPRIIGRALTVGQTVEDVEAWTQRIRAVTPADVEAAAEQVLKETRSVTAVLTAEPAS</sequence>
<organism evidence="6 7">
    <name type="scientific">Limimonas halophila</name>
    <dbReference type="NCBI Taxonomy" id="1082479"/>
    <lineage>
        <taxon>Bacteria</taxon>
        <taxon>Pseudomonadati</taxon>
        <taxon>Pseudomonadota</taxon>
        <taxon>Alphaproteobacteria</taxon>
        <taxon>Rhodospirillales</taxon>
        <taxon>Rhodovibrionaceae</taxon>
        <taxon>Limimonas</taxon>
    </lineage>
</organism>
<dbReference type="InterPro" id="IPR050361">
    <property type="entry name" value="MPP/UQCRC_Complex"/>
</dbReference>
<dbReference type="RefSeq" id="WP_090022592.1">
    <property type="nucleotide sequence ID" value="NZ_FNCE01000023.1"/>
</dbReference>
<feature type="signal peptide" evidence="3">
    <location>
        <begin position="1"/>
        <end position="32"/>
    </location>
</feature>
<evidence type="ECO:0000256" key="2">
    <source>
        <dbReference type="ARBA" id="ARBA00023049"/>
    </source>
</evidence>
<dbReference type="SUPFAM" id="SSF63411">
    <property type="entry name" value="LuxS/MPP-like metallohydrolase"/>
    <property type="match status" value="2"/>
</dbReference>
<reference evidence="6 7" key="1">
    <citation type="submission" date="2016-10" db="EMBL/GenBank/DDBJ databases">
        <authorList>
            <person name="de Groot N.N."/>
        </authorList>
    </citation>
    <scope>NUCLEOTIDE SEQUENCE [LARGE SCALE GENOMIC DNA]</scope>
    <source>
        <strain evidence="6 7">DSM 25584</strain>
    </source>
</reference>
<evidence type="ECO:0000259" key="5">
    <source>
        <dbReference type="Pfam" id="PF05193"/>
    </source>
</evidence>
<keyword evidence="2" id="KW-0378">Hydrolase</keyword>
<feature type="domain" description="Peptidase M16 N-terminal" evidence="4">
    <location>
        <begin position="56"/>
        <end position="201"/>
    </location>
</feature>
<dbReference type="InterPro" id="IPR011765">
    <property type="entry name" value="Pept_M16_N"/>
</dbReference>
<dbReference type="Gene3D" id="3.30.830.10">
    <property type="entry name" value="Metalloenzyme, LuxS/M16 peptidase-like"/>
    <property type="match status" value="2"/>
</dbReference>
<feature type="chain" id="PRO_5011695506" evidence="3">
    <location>
        <begin position="33"/>
        <end position="462"/>
    </location>
</feature>
<evidence type="ECO:0000259" key="4">
    <source>
        <dbReference type="Pfam" id="PF00675"/>
    </source>
</evidence>
<dbReference type="PANTHER" id="PTHR11851:SF49">
    <property type="entry name" value="MITOCHONDRIAL-PROCESSING PEPTIDASE SUBUNIT ALPHA"/>
    <property type="match status" value="1"/>
</dbReference>
<gene>
    <name evidence="6" type="ORF">SAMN05216241_1233</name>
</gene>
<dbReference type="EMBL" id="FNCE01000023">
    <property type="protein sequence ID" value="SDG55752.1"/>
    <property type="molecule type" value="Genomic_DNA"/>
</dbReference>
<dbReference type="Pfam" id="PF05193">
    <property type="entry name" value="Peptidase_M16_C"/>
    <property type="match status" value="1"/>
</dbReference>
<proteinExistence type="inferred from homology"/>
<dbReference type="GO" id="GO:0008237">
    <property type="term" value="F:metallopeptidase activity"/>
    <property type="evidence" value="ECO:0007669"/>
    <property type="project" value="UniProtKB-KW"/>
</dbReference>
<evidence type="ECO:0000313" key="7">
    <source>
        <dbReference type="Proteomes" id="UP000199415"/>
    </source>
</evidence>
<dbReference type="InterPro" id="IPR007863">
    <property type="entry name" value="Peptidase_M16_C"/>
</dbReference>
<accession>A0A1G7V7G7</accession>
<keyword evidence="2" id="KW-0482">Metalloprotease</keyword>
<dbReference type="GO" id="GO:0006508">
    <property type="term" value="P:proteolysis"/>
    <property type="evidence" value="ECO:0007669"/>
    <property type="project" value="UniProtKB-KW"/>
</dbReference>
<keyword evidence="6" id="KW-0645">Protease</keyword>
<dbReference type="InterPro" id="IPR011249">
    <property type="entry name" value="Metalloenz_LuxS/M16"/>
</dbReference>
<dbReference type="AlphaFoldDB" id="A0A1G7V7G7"/>
<evidence type="ECO:0000256" key="1">
    <source>
        <dbReference type="ARBA" id="ARBA00007261"/>
    </source>
</evidence>
<evidence type="ECO:0000256" key="3">
    <source>
        <dbReference type="SAM" id="SignalP"/>
    </source>
</evidence>
<keyword evidence="3" id="KW-0732">Signal</keyword>
<protein>
    <submittedName>
        <fullName evidence="6">Zinc protease</fullName>
    </submittedName>
</protein>
<keyword evidence="7" id="KW-1185">Reference proteome</keyword>
<dbReference type="PANTHER" id="PTHR11851">
    <property type="entry name" value="METALLOPROTEASE"/>
    <property type="match status" value="1"/>
</dbReference>
<dbReference type="GO" id="GO:0046872">
    <property type="term" value="F:metal ion binding"/>
    <property type="evidence" value="ECO:0007669"/>
    <property type="project" value="InterPro"/>
</dbReference>
<dbReference type="OrthoDB" id="9811314at2"/>
<comment type="similarity">
    <text evidence="1">Belongs to the peptidase M16 family.</text>
</comment>
<dbReference type="Pfam" id="PF00675">
    <property type="entry name" value="Peptidase_M16"/>
    <property type="match status" value="1"/>
</dbReference>
<dbReference type="STRING" id="1082479.SAMN05216241_1233"/>